<dbReference type="KEGG" id="php:PhaeoP97_02387"/>
<dbReference type="OrthoDB" id="6867569at2"/>
<feature type="domain" description="DUF2087" evidence="1">
    <location>
        <begin position="90"/>
        <end position="160"/>
    </location>
</feature>
<evidence type="ECO:0000313" key="3">
    <source>
        <dbReference type="Proteomes" id="UP000183859"/>
    </source>
</evidence>
<evidence type="ECO:0000313" key="2">
    <source>
        <dbReference type="EMBL" id="APG47781.1"/>
    </source>
</evidence>
<proteinExistence type="predicted"/>
<name>A0A1L3I6W4_9RHOB</name>
<organism evidence="2 3">
    <name type="scientific">Phaeobacter porticola</name>
    <dbReference type="NCBI Taxonomy" id="1844006"/>
    <lineage>
        <taxon>Bacteria</taxon>
        <taxon>Pseudomonadati</taxon>
        <taxon>Pseudomonadota</taxon>
        <taxon>Alphaproteobacteria</taxon>
        <taxon>Rhodobacterales</taxon>
        <taxon>Roseobacteraceae</taxon>
        <taxon>Phaeobacter</taxon>
    </lineage>
</organism>
<dbReference type="Pfam" id="PF09860">
    <property type="entry name" value="DUF2087"/>
    <property type="match status" value="1"/>
</dbReference>
<dbReference type="STRING" id="1844006.PhaeoP97_02387"/>
<dbReference type="InterPro" id="IPR018656">
    <property type="entry name" value="DUF2087"/>
</dbReference>
<keyword evidence="3" id="KW-1185">Reference proteome</keyword>
<reference evidence="3" key="1">
    <citation type="submission" date="2016-07" db="EMBL/GenBank/DDBJ databases">
        <title>Phaeobacter portensis sp. nov., a tropodithietic acid producing bacterium isolated from a German harbor.</title>
        <authorList>
            <person name="Freese H.M."/>
            <person name="Bunk B."/>
            <person name="Breider S."/>
            <person name="Brinkhoff T."/>
        </authorList>
    </citation>
    <scope>NUCLEOTIDE SEQUENCE [LARGE SCALE GENOMIC DNA]</scope>
    <source>
        <strain evidence="3">P97</strain>
    </source>
</reference>
<gene>
    <name evidence="2" type="ORF">PhaeoP97_02387</name>
</gene>
<dbReference type="EMBL" id="CP016364">
    <property type="protein sequence ID" value="APG47781.1"/>
    <property type="molecule type" value="Genomic_DNA"/>
</dbReference>
<dbReference type="AlphaFoldDB" id="A0A1L3I6W4"/>
<accession>A0A1L3I6W4</accession>
<sequence length="195" mass="21708">MTRAPLSLQIDDLSNFARMLSKQLGTVSPSHLALLNMLARAAGFQNVQHHRAVQAAAIRLAQGDTARAALPPVDHRLIERTLAQFGRDGRLLRWPSKRSVQTLALFGLWTLFPARTALSETEVNKILIAEHVFNDPATLRRSMISCGLMTRQRDGTNYKRIEQQPTNEAKALISRLSSLRAQRIENIAASARHNG</sequence>
<evidence type="ECO:0000259" key="1">
    <source>
        <dbReference type="Pfam" id="PF09860"/>
    </source>
</evidence>
<dbReference type="Proteomes" id="UP000183859">
    <property type="component" value="Chromosome"/>
</dbReference>
<dbReference type="RefSeq" id="WP_072505212.1">
    <property type="nucleotide sequence ID" value="NZ_CP016364.1"/>
</dbReference>
<protein>
    <recommendedName>
        <fullName evidence="1">DUF2087 domain-containing protein</fullName>
    </recommendedName>
</protein>